<feature type="transmembrane region" description="Helical" evidence="2">
    <location>
        <begin position="53"/>
        <end position="75"/>
    </location>
</feature>
<proteinExistence type="predicted"/>
<dbReference type="AlphaFoldDB" id="A0A1H2KDK4"/>
<evidence type="ECO:0000313" key="4">
    <source>
        <dbReference type="Proteomes" id="UP000182977"/>
    </source>
</evidence>
<feature type="compositionally biased region" description="Basic and acidic residues" evidence="1">
    <location>
        <begin position="16"/>
        <end position="25"/>
    </location>
</feature>
<accession>A0A1H2KDK4</accession>
<organism evidence="3 4">
    <name type="scientific">Jiangella alkaliphila</name>
    <dbReference type="NCBI Taxonomy" id="419479"/>
    <lineage>
        <taxon>Bacteria</taxon>
        <taxon>Bacillati</taxon>
        <taxon>Actinomycetota</taxon>
        <taxon>Actinomycetes</taxon>
        <taxon>Jiangellales</taxon>
        <taxon>Jiangellaceae</taxon>
        <taxon>Jiangella</taxon>
    </lineage>
</organism>
<keyword evidence="2" id="KW-0472">Membrane</keyword>
<evidence type="ECO:0000313" key="3">
    <source>
        <dbReference type="EMBL" id="SDU66518.1"/>
    </source>
</evidence>
<evidence type="ECO:0000256" key="1">
    <source>
        <dbReference type="SAM" id="MobiDB-lite"/>
    </source>
</evidence>
<reference evidence="4" key="1">
    <citation type="submission" date="2016-10" db="EMBL/GenBank/DDBJ databases">
        <authorList>
            <person name="Varghese N."/>
            <person name="Submissions S."/>
        </authorList>
    </citation>
    <scope>NUCLEOTIDE SEQUENCE [LARGE SCALE GENOMIC DNA]</scope>
    <source>
        <strain evidence="4">DSM 45079</strain>
    </source>
</reference>
<sequence>MGYPAGCDSGSLCGPSKERMHVNHSDRDERTVLARLRQLRQHTEVIGQILRDLWPVIAGAFSILGVALHQFVTLLR</sequence>
<name>A0A1H2KDK4_9ACTN</name>
<dbReference type="Proteomes" id="UP000182977">
    <property type="component" value="Chromosome I"/>
</dbReference>
<feature type="region of interest" description="Disordered" evidence="1">
    <location>
        <begin position="1"/>
        <end position="25"/>
    </location>
</feature>
<keyword evidence="4" id="KW-1185">Reference proteome</keyword>
<gene>
    <name evidence="3" type="ORF">SAMN04488563_3688</name>
</gene>
<dbReference type="EMBL" id="LT629791">
    <property type="protein sequence ID" value="SDU66518.1"/>
    <property type="molecule type" value="Genomic_DNA"/>
</dbReference>
<keyword evidence="2" id="KW-1133">Transmembrane helix</keyword>
<keyword evidence="2" id="KW-0812">Transmembrane</keyword>
<protein>
    <submittedName>
        <fullName evidence="3">Uncharacterized protein</fullName>
    </submittedName>
</protein>
<evidence type="ECO:0000256" key="2">
    <source>
        <dbReference type="SAM" id="Phobius"/>
    </source>
</evidence>